<dbReference type="STRING" id="451379.A0A0N5ADS6"/>
<keyword evidence="3" id="KW-0548">Nucleotidyltransferase</keyword>
<dbReference type="InterPro" id="IPR036770">
    <property type="entry name" value="Ankyrin_rpt-contain_sf"/>
</dbReference>
<dbReference type="Pfam" id="PF12796">
    <property type="entry name" value="Ank_2"/>
    <property type="match status" value="1"/>
</dbReference>
<accession>A0A0N5ADS6</accession>
<evidence type="ECO:0000259" key="10">
    <source>
        <dbReference type="PROSITE" id="PS50105"/>
    </source>
</evidence>
<evidence type="ECO:0000256" key="6">
    <source>
        <dbReference type="ARBA" id="ARBA00024347"/>
    </source>
</evidence>
<organism evidence="11 12">
    <name type="scientific">Syphacia muris</name>
    <dbReference type="NCBI Taxonomy" id="451379"/>
    <lineage>
        <taxon>Eukaryota</taxon>
        <taxon>Metazoa</taxon>
        <taxon>Ecdysozoa</taxon>
        <taxon>Nematoda</taxon>
        <taxon>Chromadorea</taxon>
        <taxon>Rhabditida</taxon>
        <taxon>Spirurina</taxon>
        <taxon>Oxyuridomorpha</taxon>
        <taxon>Oxyuroidea</taxon>
        <taxon>Oxyuridae</taxon>
        <taxon>Syphacia</taxon>
    </lineage>
</organism>
<dbReference type="SMART" id="SM00248">
    <property type="entry name" value="ANK"/>
    <property type="match status" value="4"/>
</dbReference>
<dbReference type="PRINTS" id="PR01415">
    <property type="entry name" value="ANKYRIN"/>
</dbReference>
<keyword evidence="9" id="KW-0175">Coiled coil</keyword>
<dbReference type="Proteomes" id="UP000046393">
    <property type="component" value="Unplaced"/>
</dbReference>
<dbReference type="AlphaFoldDB" id="A0A0N5ADS6"/>
<evidence type="ECO:0000313" key="12">
    <source>
        <dbReference type="WBParaSite" id="SMUV_0000234601-mRNA-1"/>
    </source>
</evidence>
<dbReference type="Pfam" id="PF00023">
    <property type="entry name" value="Ank"/>
    <property type="match status" value="2"/>
</dbReference>
<dbReference type="Pfam" id="PF00536">
    <property type="entry name" value="SAM_1"/>
    <property type="match status" value="1"/>
</dbReference>
<reference evidence="12" key="1">
    <citation type="submission" date="2017-02" db="UniProtKB">
        <authorList>
            <consortium name="WormBaseParasite"/>
        </authorList>
    </citation>
    <scope>IDENTIFICATION</scope>
</reference>
<dbReference type="PROSITE" id="PS50105">
    <property type="entry name" value="SAM_DOMAIN"/>
    <property type="match status" value="1"/>
</dbReference>
<dbReference type="PANTHER" id="PTHR24171:SF10">
    <property type="entry name" value="ANKYRIN REPEAT DOMAIN-CONTAINING PROTEIN 29-LIKE"/>
    <property type="match status" value="1"/>
</dbReference>
<sequence length="423" mass="47089">MSAQRTVRFNDQPAVSQDQYSAVTAVEKSSSSNQNLLPERHNDAVYFPYDIFTAASLGNYAFVEEQLKNGFCPNRLNNSGWSPLMYAAYLGHGAVCSLLLEHNAQIDTANNVGKTALMLAAACGNLQIVQLLISKGAKLDQQDSSGNSALHYATLCSHNHVVEILLQYGANPNIRNSCGMTPTLIACSTGHETTLINILQHGGDVNVQNDDREDGRILASDSKVLAILDDPPKPRRKSTPTTSAGIPTLDILFKHLNLESKYCTLFNEHGINLEKFLKLTEDEIINLGVKAFGPKKKMLNAIERYRRDGSFQFLLQNAETDENNTQIQYKKLSANKQIVDEFNKIQKELTAKENELCKVKGIVKKQCDIMKTIKIASEETRKVALQMLEKQKMQNSSISEADILFIELKQREILTEILDAPNE</sequence>
<dbReference type="GO" id="GO:0016779">
    <property type="term" value="F:nucleotidyltransferase activity"/>
    <property type="evidence" value="ECO:0007669"/>
    <property type="project" value="UniProtKB-KW"/>
</dbReference>
<feature type="repeat" description="ANK" evidence="8">
    <location>
        <begin position="79"/>
        <end position="111"/>
    </location>
</feature>
<evidence type="ECO:0000256" key="4">
    <source>
        <dbReference type="ARBA" id="ARBA00022737"/>
    </source>
</evidence>
<dbReference type="InterPro" id="IPR002110">
    <property type="entry name" value="Ankyrin_rpt"/>
</dbReference>
<dbReference type="InterPro" id="IPR001660">
    <property type="entry name" value="SAM"/>
</dbReference>
<evidence type="ECO:0000256" key="1">
    <source>
        <dbReference type="ARBA" id="ARBA00012020"/>
    </source>
</evidence>
<comment type="similarity">
    <text evidence="6">Belongs to the ARTD/PARP family.</text>
</comment>
<evidence type="ECO:0000256" key="7">
    <source>
        <dbReference type="ARBA" id="ARBA00033987"/>
    </source>
</evidence>
<proteinExistence type="inferred from homology"/>
<evidence type="ECO:0000313" key="11">
    <source>
        <dbReference type="Proteomes" id="UP000046393"/>
    </source>
</evidence>
<feature type="domain" description="SAM" evidence="10">
    <location>
        <begin position="260"/>
        <end position="308"/>
    </location>
</feature>
<dbReference type="SUPFAM" id="SSF48403">
    <property type="entry name" value="Ankyrin repeat"/>
    <property type="match status" value="1"/>
</dbReference>
<evidence type="ECO:0000256" key="9">
    <source>
        <dbReference type="SAM" id="Coils"/>
    </source>
</evidence>
<dbReference type="SUPFAM" id="SSF47769">
    <property type="entry name" value="SAM/Pointed domain"/>
    <property type="match status" value="1"/>
</dbReference>
<dbReference type="InterPro" id="IPR013761">
    <property type="entry name" value="SAM/pointed_sf"/>
</dbReference>
<dbReference type="Gene3D" id="1.10.150.50">
    <property type="entry name" value="Transcription Factor, Ets-1"/>
    <property type="match status" value="1"/>
</dbReference>
<keyword evidence="3" id="KW-0808">Transferase</keyword>
<feature type="repeat" description="ANK" evidence="8">
    <location>
        <begin position="112"/>
        <end position="144"/>
    </location>
</feature>
<dbReference type="GO" id="GO:0003950">
    <property type="term" value="F:NAD+ poly-ADP-ribosyltransferase activity"/>
    <property type="evidence" value="ECO:0007669"/>
    <property type="project" value="UniProtKB-EC"/>
</dbReference>
<evidence type="ECO:0000256" key="8">
    <source>
        <dbReference type="PROSITE-ProRule" id="PRU00023"/>
    </source>
</evidence>
<evidence type="ECO:0000256" key="3">
    <source>
        <dbReference type="ARBA" id="ARBA00022695"/>
    </source>
</evidence>
<name>A0A0N5ADS6_9BILA</name>
<feature type="repeat" description="ANK" evidence="8">
    <location>
        <begin position="178"/>
        <end position="210"/>
    </location>
</feature>
<keyword evidence="4" id="KW-0677">Repeat</keyword>
<dbReference type="SMART" id="SM00454">
    <property type="entry name" value="SAM"/>
    <property type="match status" value="1"/>
</dbReference>
<dbReference type="WBParaSite" id="SMUV_0000234601-mRNA-1">
    <property type="protein sequence ID" value="SMUV_0000234601-mRNA-1"/>
    <property type="gene ID" value="SMUV_0000234601"/>
</dbReference>
<evidence type="ECO:0000256" key="5">
    <source>
        <dbReference type="ARBA" id="ARBA00023043"/>
    </source>
</evidence>
<dbReference type="PROSITE" id="PS50297">
    <property type="entry name" value="ANK_REP_REGION"/>
    <property type="match status" value="3"/>
</dbReference>
<feature type="coiled-coil region" evidence="9">
    <location>
        <begin position="315"/>
        <end position="355"/>
    </location>
</feature>
<keyword evidence="2" id="KW-0328">Glycosyltransferase</keyword>
<dbReference type="Gene3D" id="1.25.40.20">
    <property type="entry name" value="Ankyrin repeat-containing domain"/>
    <property type="match status" value="2"/>
</dbReference>
<comment type="catalytic activity">
    <reaction evidence="7">
        <text>NAD(+) + (ADP-D-ribosyl)n-acceptor = nicotinamide + (ADP-D-ribosyl)n+1-acceptor + H(+).</text>
        <dbReference type="EC" id="2.4.2.30"/>
    </reaction>
</comment>
<evidence type="ECO:0000256" key="2">
    <source>
        <dbReference type="ARBA" id="ARBA00022676"/>
    </source>
</evidence>
<dbReference type="EC" id="2.4.2.30" evidence="1"/>
<keyword evidence="5 8" id="KW-0040">ANK repeat</keyword>
<dbReference type="PROSITE" id="PS50088">
    <property type="entry name" value="ANK_REPEAT"/>
    <property type="match status" value="4"/>
</dbReference>
<dbReference type="PANTHER" id="PTHR24171">
    <property type="entry name" value="ANKYRIN REPEAT DOMAIN-CONTAINING PROTEIN 39-RELATED"/>
    <property type="match status" value="1"/>
</dbReference>
<keyword evidence="11" id="KW-1185">Reference proteome</keyword>
<protein>
    <recommendedName>
        <fullName evidence="1">NAD(+) ADP-ribosyltransferase</fullName>
        <ecNumber evidence="1">2.4.2.30</ecNumber>
    </recommendedName>
</protein>
<feature type="repeat" description="ANK" evidence="8">
    <location>
        <begin position="145"/>
        <end position="177"/>
    </location>
</feature>